<dbReference type="PANTHER" id="PTHR43269">
    <property type="entry name" value="SODIUM/PROTON ANTIPORTER 1-RELATED"/>
    <property type="match status" value="1"/>
</dbReference>
<gene>
    <name evidence="3" type="ORF">AK812_SmicGene8814</name>
</gene>
<feature type="compositionally biased region" description="Basic and acidic residues" evidence="2">
    <location>
        <begin position="23"/>
        <end position="34"/>
    </location>
</feature>
<feature type="compositionally biased region" description="Pro residues" evidence="2">
    <location>
        <begin position="222"/>
        <end position="237"/>
    </location>
</feature>
<keyword evidence="4" id="KW-1185">Reference proteome</keyword>
<reference evidence="3 4" key="1">
    <citation type="submission" date="2016-02" db="EMBL/GenBank/DDBJ databases">
        <title>Genome analysis of coral dinoflagellate symbionts highlights evolutionary adaptations to a symbiotic lifestyle.</title>
        <authorList>
            <person name="Aranda M."/>
            <person name="Li Y."/>
            <person name="Liew Y.J."/>
            <person name="Baumgarten S."/>
            <person name="Simakov O."/>
            <person name="Wilson M."/>
            <person name="Piel J."/>
            <person name="Ashoor H."/>
            <person name="Bougouffa S."/>
            <person name="Bajic V.B."/>
            <person name="Ryu T."/>
            <person name="Ravasi T."/>
            <person name="Bayer T."/>
            <person name="Micklem G."/>
            <person name="Kim H."/>
            <person name="Bhak J."/>
            <person name="Lajeunesse T.C."/>
            <person name="Voolstra C.R."/>
        </authorList>
    </citation>
    <scope>NUCLEOTIDE SEQUENCE [LARGE SCALE GENOMIC DNA]</scope>
    <source>
        <strain evidence="3 4">CCMP2467</strain>
    </source>
</reference>
<feature type="compositionally biased region" description="Basic residues" evidence="2">
    <location>
        <begin position="169"/>
        <end position="185"/>
    </location>
</feature>
<evidence type="ECO:0000256" key="2">
    <source>
        <dbReference type="SAM" id="MobiDB-lite"/>
    </source>
</evidence>
<dbReference type="EMBL" id="LSRX01000132">
    <property type="protein sequence ID" value="OLQ07748.1"/>
    <property type="molecule type" value="Genomic_DNA"/>
</dbReference>
<evidence type="ECO:0000313" key="4">
    <source>
        <dbReference type="Proteomes" id="UP000186817"/>
    </source>
</evidence>
<feature type="compositionally biased region" description="Basic and acidic residues" evidence="2">
    <location>
        <begin position="186"/>
        <end position="206"/>
    </location>
</feature>
<organism evidence="3 4">
    <name type="scientific">Symbiodinium microadriaticum</name>
    <name type="common">Dinoflagellate</name>
    <name type="synonym">Zooxanthella microadriatica</name>
    <dbReference type="NCBI Taxonomy" id="2951"/>
    <lineage>
        <taxon>Eukaryota</taxon>
        <taxon>Sar</taxon>
        <taxon>Alveolata</taxon>
        <taxon>Dinophyceae</taxon>
        <taxon>Suessiales</taxon>
        <taxon>Symbiodiniaceae</taxon>
        <taxon>Symbiodinium</taxon>
    </lineage>
</organism>
<accession>A0A1Q9EK43</accession>
<protein>
    <submittedName>
        <fullName evidence="3">Uncharacterized protein</fullName>
    </submittedName>
</protein>
<dbReference type="PANTHER" id="PTHR43269:SF2">
    <property type="entry name" value="SODIUM_PROTON ANTIPORTER 1-RELATED"/>
    <property type="match status" value="1"/>
</dbReference>
<dbReference type="GO" id="GO:0006814">
    <property type="term" value="P:sodium ion transport"/>
    <property type="evidence" value="ECO:0007669"/>
    <property type="project" value="InterPro"/>
</dbReference>
<feature type="region of interest" description="Disordered" evidence="2">
    <location>
        <begin position="1"/>
        <end position="111"/>
    </location>
</feature>
<sequence>MATVPGSVPAPVMDSSTPSAVAPEEKTSRDREGTESQQMRPTKSTESHQMRRAKSGWHREPTDAAYEKWLGTESHQMRRAKSGDSTDTQWEKAEGAEEDDKEETTRGTKEETVFRKLNHFVAKKCDVVQQEGFGRGVQHPRGWKQRTAQAYTAQVDWNAPATWQGGWHQRPKSPRKRSPGRPKGGKSKDQAGKEADKGQGKGKEQAPKGANLPTAPTMEALPKPPAVPVNAAKPPPTGSTTTEPSPEQAALQQLLSALSGQKEHLPEGIRQLVEQQSLAANQDNAKHLHRTVTAQASARRELQKTRNARSAFMQSWSNYISQLRDLLEEQVKTQQEQLDILDQQEMQWAGRLQEESATLARLAAAGVSVGVKEEDEADDMEVGEQRVDDAIALEQELQRQKAEQQQAARQLLSALTATQEKAVEEAAKAQKHAEGRQASRTPRRGRTAESVAVDSSPEMQDATAKPPTLPAAALKNLTMELYLMVDGSPLGRARCGNSPSPDWLRETHDWYRCAELLTACDISSDPYAEAGPAQAISRKDCAAYKVTRLPTVQRLLATHRGQELLEEELMKGLFEVGSVILFLLPAMCVVESIDHMNGFAVVTAFIVRHTQEKAGRLMPIVCIIVIDNLTATIVPPPPLQRVVPHNQDWRHSCGGVVPPPPHAGGAWSPISDVTTTMLWIHPPPPTAGIGALT</sequence>
<name>A0A1Q9EK43_SYMMI</name>
<evidence type="ECO:0000256" key="1">
    <source>
        <dbReference type="SAM" id="Coils"/>
    </source>
</evidence>
<feature type="compositionally biased region" description="Basic and acidic residues" evidence="2">
    <location>
        <begin position="423"/>
        <end position="437"/>
    </location>
</feature>
<feature type="compositionally biased region" description="Basic and acidic residues" evidence="2">
    <location>
        <begin position="57"/>
        <end position="66"/>
    </location>
</feature>
<comment type="caution">
    <text evidence="3">The sequence shown here is derived from an EMBL/GenBank/DDBJ whole genome shotgun (WGS) entry which is preliminary data.</text>
</comment>
<dbReference type="AlphaFoldDB" id="A0A1Q9EK43"/>
<keyword evidence="1" id="KW-0175">Coiled coil</keyword>
<feature type="region of interest" description="Disordered" evidence="2">
    <location>
        <begin position="157"/>
        <end position="249"/>
    </location>
</feature>
<evidence type="ECO:0000313" key="3">
    <source>
        <dbReference type="EMBL" id="OLQ07748.1"/>
    </source>
</evidence>
<dbReference type="GO" id="GO:0015297">
    <property type="term" value="F:antiporter activity"/>
    <property type="evidence" value="ECO:0007669"/>
    <property type="project" value="InterPro"/>
</dbReference>
<feature type="compositionally biased region" description="Basic and acidic residues" evidence="2">
    <location>
        <begin position="81"/>
        <end position="95"/>
    </location>
</feature>
<dbReference type="InterPro" id="IPR045016">
    <property type="entry name" value="NhaD-like"/>
</dbReference>
<dbReference type="Proteomes" id="UP000186817">
    <property type="component" value="Unassembled WGS sequence"/>
</dbReference>
<proteinExistence type="predicted"/>
<feature type="coiled-coil region" evidence="1">
    <location>
        <begin position="387"/>
        <end position="414"/>
    </location>
</feature>
<feature type="region of interest" description="Disordered" evidence="2">
    <location>
        <begin position="423"/>
        <end position="467"/>
    </location>
</feature>
<feature type="compositionally biased region" description="Low complexity" evidence="2">
    <location>
        <begin position="238"/>
        <end position="249"/>
    </location>
</feature>